<dbReference type="EMBL" id="RWYU02000014">
    <property type="protein sequence ID" value="RYJ58365.1"/>
    <property type="molecule type" value="Genomic_DNA"/>
</dbReference>
<comment type="caution">
    <text evidence="3">The sequence shown here is derived from an EMBL/GenBank/DDBJ whole genome shotgun (WGS) entry which is preliminary data.</text>
</comment>
<evidence type="ECO:0000313" key="4">
    <source>
        <dbReference type="Proteomes" id="UP000282800"/>
    </source>
</evidence>
<evidence type="ECO:0000259" key="2">
    <source>
        <dbReference type="Pfam" id="PF13193"/>
    </source>
</evidence>
<protein>
    <submittedName>
        <fullName evidence="3">AMP-binding protein</fullName>
    </submittedName>
</protein>
<dbReference type="InterPro" id="IPR000873">
    <property type="entry name" value="AMP-dep_synth/lig_dom"/>
</dbReference>
<organism evidence="3 4">
    <name type="scientific">Pseudomonas songnenensis</name>
    <dbReference type="NCBI Taxonomy" id="1176259"/>
    <lineage>
        <taxon>Bacteria</taxon>
        <taxon>Pseudomonadati</taxon>
        <taxon>Pseudomonadota</taxon>
        <taxon>Gammaproteobacteria</taxon>
        <taxon>Pseudomonadales</taxon>
        <taxon>Pseudomonadaceae</taxon>
        <taxon>Pseudomonas</taxon>
    </lineage>
</organism>
<feature type="domain" description="AMP-binding enzyme C-terminal" evidence="2">
    <location>
        <begin position="428"/>
        <end position="503"/>
    </location>
</feature>
<dbReference type="PANTHER" id="PTHR43201:SF32">
    <property type="entry name" value="2-SUCCINYLBENZOATE--COA LIGASE, CHLOROPLASTIC_PEROXISOMAL"/>
    <property type="match status" value="1"/>
</dbReference>
<dbReference type="Gene3D" id="3.40.50.12780">
    <property type="entry name" value="N-terminal domain of ligase-like"/>
    <property type="match status" value="1"/>
</dbReference>
<accession>A0A482UCT4</accession>
<dbReference type="Pfam" id="PF00501">
    <property type="entry name" value="AMP-binding"/>
    <property type="match status" value="1"/>
</dbReference>
<dbReference type="PROSITE" id="PS00455">
    <property type="entry name" value="AMP_BINDING"/>
    <property type="match status" value="1"/>
</dbReference>
<evidence type="ECO:0000259" key="1">
    <source>
        <dbReference type="Pfam" id="PF00501"/>
    </source>
</evidence>
<dbReference type="GO" id="GO:0031956">
    <property type="term" value="F:medium-chain fatty acid-CoA ligase activity"/>
    <property type="evidence" value="ECO:0007669"/>
    <property type="project" value="TreeGrafter"/>
</dbReference>
<dbReference type="InterPro" id="IPR042099">
    <property type="entry name" value="ANL_N_sf"/>
</dbReference>
<dbReference type="AlphaFoldDB" id="A0A482UCT4"/>
<dbReference type="InterPro" id="IPR025110">
    <property type="entry name" value="AMP-bd_C"/>
</dbReference>
<dbReference type="PANTHER" id="PTHR43201">
    <property type="entry name" value="ACYL-COA SYNTHETASE"/>
    <property type="match status" value="1"/>
</dbReference>
<dbReference type="RefSeq" id="WP_125898746.1">
    <property type="nucleotide sequence ID" value="NZ_RWYU02000014.1"/>
</dbReference>
<sequence length="573" mass="61481">MHNNSPQTTYELLSLAAKRCPQAIALRFVDNLQNIGASPVLTYEQLLSSLHQSIDMMRSLSGKERPVVSLLLPNIPQAQVLLWSAETAGIANPLNPLLNEEALFQLMSRAQTDLIFAVGPMQGSDLWEKAQRVSARLPGKPICISVHAYGGEELHYDSEVLRYSDQAPTEASLPVADDLAAYYHTGGTTGTPKLACHSHANQTAAALAVIESLQLSGDDIAINGLPIFHVAGAIVNSLAILGAGGQLVLPTIAGFRSPEVIRSHWRLVDELGVTISSGIPTSMASMLDAPLEGADVSTLRFLLSGGAPVPVRLHVLAQQKIGRQLYQAYGMTESSGVIALPNLSQPAVCGSVGHITSPVEARIENGEIYIRSPMVFPGYLGASSPVTSDGWLRTGDLGHLDEQGNLFITGRAKDLIIRSGHNIDPSLIEGCLEQHPAVSMAAAVGMPDEYAGELPVAFVQLRAGSEVSGEDLQEYAMAHIAERPACPKRIIILDALPVTAVGKVFKPKLREDVTDALLVELLKQRCAHIGIKARHTDTGQLVVQLWDVPASEEEWCRDQVQRLNLNVDALLVS</sequence>
<dbReference type="InterPro" id="IPR020845">
    <property type="entry name" value="AMP-binding_CS"/>
</dbReference>
<proteinExistence type="predicted"/>
<evidence type="ECO:0000313" key="3">
    <source>
        <dbReference type="EMBL" id="RYJ58365.1"/>
    </source>
</evidence>
<dbReference type="GO" id="GO:0006631">
    <property type="term" value="P:fatty acid metabolic process"/>
    <property type="evidence" value="ECO:0007669"/>
    <property type="project" value="TreeGrafter"/>
</dbReference>
<dbReference type="Proteomes" id="UP000282800">
    <property type="component" value="Unassembled WGS sequence"/>
</dbReference>
<dbReference type="InterPro" id="IPR045851">
    <property type="entry name" value="AMP-bd_C_sf"/>
</dbReference>
<name>A0A482UCT4_9PSED</name>
<dbReference type="OrthoDB" id="9803968at2"/>
<dbReference type="SUPFAM" id="SSF56801">
    <property type="entry name" value="Acetyl-CoA synthetase-like"/>
    <property type="match status" value="1"/>
</dbReference>
<reference evidence="3 4" key="1">
    <citation type="submission" date="2019-01" db="EMBL/GenBank/DDBJ databases">
        <title>High-quality draft genome of. Pseudomonas songnenensis str. L103, a full-fledged denitrifier isolated from 100 meters deep aquifer in a heavily nitrogen fertilized agricultural area.</title>
        <authorList>
            <person name="Liu M."/>
            <person name="Liu B."/>
        </authorList>
    </citation>
    <scope>NUCLEOTIDE SEQUENCE [LARGE SCALE GENOMIC DNA]</scope>
    <source>
        <strain evidence="3 4">L103</strain>
    </source>
</reference>
<gene>
    <name evidence="3" type="ORF">EJA06_022465</name>
</gene>
<dbReference type="Gene3D" id="3.30.300.30">
    <property type="match status" value="1"/>
</dbReference>
<dbReference type="Pfam" id="PF13193">
    <property type="entry name" value="AMP-binding_C"/>
    <property type="match status" value="1"/>
</dbReference>
<feature type="domain" description="AMP-dependent synthetase/ligase" evidence="1">
    <location>
        <begin position="16"/>
        <end position="380"/>
    </location>
</feature>